<dbReference type="Pfam" id="PF02368">
    <property type="entry name" value="Big_2"/>
    <property type="match status" value="1"/>
</dbReference>
<feature type="domain" description="BIG2" evidence="2">
    <location>
        <begin position="442"/>
        <end position="535"/>
    </location>
</feature>
<dbReference type="SUPFAM" id="SSF49373">
    <property type="entry name" value="Invasin/intimin cell-adhesion fragments"/>
    <property type="match status" value="1"/>
</dbReference>
<evidence type="ECO:0000313" key="4">
    <source>
        <dbReference type="Proteomes" id="UP000003704"/>
    </source>
</evidence>
<feature type="chain" id="PRO_5003714156" description="BIG2 domain-containing protein" evidence="1">
    <location>
        <begin position="29"/>
        <end position="984"/>
    </location>
</feature>
<evidence type="ECO:0000313" key="3">
    <source>
        <dbReference type="EMBL" id="EIT71480.1"/>
    </source>
</evidence>
<comment type="caution">
    <text evidence="3">The sequence shown here is derived from an EMBL/GenBank/DDBJ whole genome shotgun (WGS) entry which is preliminary data.</text>
</comment>
<keyword evidence="1" id="KW-0732">Signal</keyword>
<keyword evidence="4" id="KW-1185">Reference proteome</keyword>
<dbReference type="Proteomes" id="UP000003704">
    <property type="component" value="Unassembled WGS sequence"/>
</dbReference>
<organism evidence="3 4">
    <name type="scientific">Hydrocarboniphaga effusa AP103</name>
    <dbReference type="NCBI Taxonomy" id="1172194"/>
    <lineage>
        <taxon>Bacteria</taxon>
        <taxon>Pseudomonadati</taxon>
        <taxon>Pseudomonadota</taxon>
        <taxon>Gammaproteobacteria</taxon>
        <taxon>Nevskiales</taxon>
        <taxon>Nevskiaceae</taxon>
        <taxon>Hydrocarboniphaga</taxon>
    </lineage>
</organism>
<reference evidence="3 4" key="1">
    <citation type="journal article" date="2012" name="J. Bacteriol.">
        <title>Genome Sequence of n-Alkane-Degrading Hydrocarboniphaga effusa Strain AP103T (ATCC BAA-332T).</title>
        <authorList>
            <person name="Chang H.K."/>
            <person name="Zylstra G.J."/>
            <person name="Chae J.C."/>
        </authorList>
    </citation>
    <scope>NUCLEOTIDE SEQUENCE [LARGE SCALE GENOMIC DNA]</scope>
    <source>
        <strain evidence="3 4">AP103</strain>
    </source>
</reference>
<feature type="domain" description="BIG2" evidence="2">
    <location>
        <begin position="125"/>
        <end position="212"/>
    </location>
</feature>
<accession>I8TC63</accession>
<gene>
    <name evidence="3" type="ORF">WQQ_16170</name>
</gene>
<feature type="domain" description="BIG2" evidence="2">
    <location>
        <begin position="32"/>
        <end position="120"/>
    </location>
</feature>
<dbReference type="AlphaFoldDB" id="I8TC63"/>
<proteinExistence type="predicted"/>
<dbReference type="STRING" id="1172194.WQQ_16170"/>
<dbReference type="InterPro" id="IPR003343">
    <property type="entry name" value="Big_2"/>
</dbReference>
<dbReference type="InterPro" id="IPR008964">
    <property type="entry name" value="Invasin/intimin_cell_adhesion"/>
</dbReference>
<dbReference type="EMBL" id="AKGD01000001">
    <property type="protein sequence ID" value="EIT71480.1"/>
    <property type="molecule type" value="Genomic_DNA"/>
</dbReference>
<protein>
    <recommendedName>
        <fullName evidence="2">BIG2 domain-containing protein</fullName>
    </recommendedName>
</protein>
<dbReference type="Gene3D" id="2.60.40.1080">
    <property type="match status" value="4"/>
</dbReference>
<dbReference type="SMART" id="SM00635">
    <property type="entry name" value="BID_2"/>
    <property type="match status" value="4"/>
</dbReference>
<evidence type="ECO:0000259" key="2">
    <source>
        <dbReference type="SMART" id="SM00635"/>
    </source>
</evidence>
<feature type="domain" description="BIG2" evidence="2">
    <location>
        <begin position="720"/>
        <end position="798"/>
    </location>
</feature>
<name>I8TC63_9GAMM</name>
<evidence type="ECO:0000256" key="1">
    <source>
        <dbReference type="SAM" id="SignalP"/>
    </source>
</evidence>
<feature type="signal peptide" evidence="1">
    <location>
        <begin position="1"/>
        <end position="28"/>
    </location>
</feature>
<dbReference type="PROSITE" id="PS51257">
    <property type="entry name" value="PROKAR_LIPOPROTEIN"/>
    <property type="match status" value="1"/>
</dbReference>
<sequence length="984" mass="99337">MKGIKGWVGACMALVLTACGSGSVQSPAFTPELQSLQVTPTSFTLATGEDRQLTATATFSTPPGSSSPTSVEDVTKKVNWSSSAADVATVTGEGLVAGVGAGTATISASFHGKTATSTVNGLGVVLRQVVITPQTGVTTPNGSVSYAAQGIFSDSPTPRALPADRTITWAIDSLGTLSNSTGTPVTVTAGTEEGIATLTATVDIGTEGSPQNVTGTARFVVGQVSALKVDPATLSRPVGVGASFTAIASFRTPSGGTAIPDQAVPAVWTATLVDGTTDPTVDSSCSTGISSCTVTGKSAGKVKVTASYLTFSADANLDVTEAILSSIAVKSLDPSVPISATRVAKIPLGAGPSFAVDYTYTDGITGGARSDADKVNWSIPASSTIISLAVDSGTNQAQVVSSAKGTSSLTATTGNVCADPEDPAVRKSCTDTISIEVTDAAVQSLLALRPSKAYVALNRQKQFIPVGKFSDGTAADLPVTSVSWSSDDETIASVVKTGASAGTATALQAPVAGSPLPATKIKASLNGSTAEADFVVTNGGCSIPVREADGATIQETEPLGVCLLCGVNNGLNVINDTDADFGQINVGVGLLNTYRGFDIKLGSQGGAAGSKPGFIVSAPAGPLVLANVLAQLEVSTLSDGNVKESSAEGIGLRVDLLGITLIGGKRYEQALVAMDTSESFDGLRLRLRSGTATALQTINVFDACADSEPSGSELVGIDSIVTEPELPGKQLQVGSPVTFIARDLTGQAIYADAVTWTSSNHSVLADPAVGGGGGASGKALAAGTTVITATLKDQSQCLGKCSASYTLTVVQNYCSAPLTPENAKVDSGAFGLCLLCSVTDRNNVIDSSPGASPAKMNVNLAVLGGTSLSVSSKDGSAYTPGQPVGFLIGDPTTALSVDLLSQYEIRTLRNGAVQESWTQAGLLDLELLGLNVDLTPDTRLFRSAQPTTKAFDTVELRVSSLAGVTYSVPVYSACPATNPEPAAP</sequence>
<dbReference type="RefSeq" id="WP_007184566.1">
    <property type="nucleotide sequence ID" value="NZ_AKGD01000001.1"/>
</dbReference>